<accession>A0ABQ5YAE5</accession>
<name>A0ABQ5YAE5_9NEIS</name>
<gene>
    <name evidence="1" type="ORF">GCM10007907_07020</name>
</gene>
<sequence>MTARHLIEWMHNTMPKKPASPKAPANDSLAAMMTLPLVSAEGYLKEMVRRRDVRRKIEDLRDKASVAKELW</sequence>
<protein>
    <submittedName>
        <fullName evidence="1">Uncharacterized protein</fullName>
    </submittedName>
</protein>
<evidence type="ECO:0000313" key="2">
    <source>
        <dbReference type="Proteomes" id="UP001156706"/>
    </source>
</evidence>
<reference evidence="2" key="1">
    <citation type="journal article" date="2019" name="Int. J. Syst. Evol. Microbiol.">
        <title>The Global Catalogue of Microorganisms (GCM) 10K type strain sequencing project: providing services to taxonomists for standard genome sequencing and annotation.</title>
        <authorList>
            <consortium name="The Broad Institute Genomics Platform"/>
            <consortium name="The Broad Institute Genome Sequencing Center for Infectious Disease"/>
            <person name="Wu L."/>
            <person name="Ma J."/>
        </authorList>
    </citation>
    <scope>NUCLEOTIDE SEQUENCE [LARGE SCALE GENOMIC DNA]</scope>
    <source>
        <strain evidence="2">NBRC 110044</strain>
    </source>
</reference>
<proteinExistence type="predicted"/>
<dbReference type="EMBL" id="BSOG01000001">
    <property type="protein sequence ID" value="GLR11912.1"/>
    <property type="molecule type" value="Genomic_DNA"/>
</dbReference>
<evidence type="ECO:0000313" key="1">
    <source>
        <dbReference type="EMBL" id="GLR11912.1"/>
    </source>
</evidence>
<organism evidence="1 2">
    <name type="scientific">Chitinimonas prasina</name>
    <dbReference type="NCBI Taxonomy" id="1434937"/>
    <lineage>
        <taxon>Bacteria</taxon>
        <taxon>Pseudomonadati</taxon>
        <taxon>Pseudomonadota</taxon>
        <taxon>Betaproteobacteria</taxon>
        <taxon>Neisseriales</taxon>
        <taxon>Chitinibacteraceae</taxon>
        <taxon>Chitinimonas</taxon>
    </lineage>
</organism>
<dbReference type="Proteomes" id="UP001156706">
    <property type="component" value="Unassembled WGS sequence"/>
</dbReference>
<keyword evidence="2" id="KW-1185">Reference proteome</keyword>
<comment type="caution">
    <text evidence="1">The sequence shown here is derived from an EMBL/GenBank/DDBJ whole genome shotgun (WGS) entry which is preliminary data.</text>
</comment>